<comment type="caution">
    <text evidence="1">The sequence shown here is derived from an EMBL/GenBank/DDBJ whole genome shotgun (WGS) entry which is preliminary data.</text>
</comment>
<dbReference type="RefSeq" id="WP_169968505.1">
    <property type="nucleotide sequence ID" value="NZ_JABDSR010000003.1"/>
</dbReference>
<name>A0A848RH43_9FIRM</name>
<keyword evidence="2" id="KW-1185">Reference proteome</keyword>
<evidence type="ECO:0000313" key="2">
    <source>
        <dbReference type="Proteomes" id="UP000568273"/>
    </source>
</evidence>
<gene>
    <name evidence="1" type="ORF">HKO22_03190</name>
</gene>
<dbReference type="Proteomes" id="UP000568273">
    <property type="component" value="Unassembled WGS sequence"/>
</dbReference>
<evidence type="ECO:0000313" key="1">
    <source>
        <dbReference type="EMBL" id="NMW84749.1"/>
    </source>
</evidence>
<dbReference type="EMBL" id="JABDSR010000003">
    <property type="protein sequence ID" value="NMW84749.1"/>
    <property type="molecule type" value="Genomic_DNA"/>
</dbReference>
<accession>A0A848RH43</accession>
<reference evidence="1" key="1">
    <citation type="submission" date="2020-04" db="EMBL/GenBank/DDBJ databases">
        <title>Peptoniphilus sp. nov. isolated from swine feces.</title>
        <authorList>
            <person name="Ryu S.W."/>
        </authorList>
    </citation>
    <scope>NUCLEOTIDE SEQUENCE [LARGE SCALE GENOMIC DNA]</scope>
    <source>
        <strain evidence="1">AGMB00490</strain>
    </source>
</reference>
<sequence>MKKLYGIEYDNGEPWEDGYNCALDILFKSEKEAIDYIKNITITIASDDYDDGVAPYGKTLKFNKKDETSKGETRYYLEKDPDANKYYGHTENGFYKVLEFKLQD</sequence>
<proteinExistence type="predicted"/>
<protein>
    <submittedName>
        <fullName evidence="1">Uncharacterized protein</fullName>
    </submittedName>
</protein>
<organism evidence="1 2">
    <name type="scientific">Peptoniphilus faecalis</name>
    <dbReference type="NCBI Taxonomy" id="2731255"/>
    <lineage>
        <taxon>Bacteria</taxon>
        <taxon>Bacillati</taxon>
        <taxon>Bacillota</taxon>
        <taxon>Tissierellia</taxon>
        <taxon>Tissierellales</taxon>
        <taxon>Peptoniphilaceae</taxon>
        <taxon>Peptoniphilus</taxon>
    </lineage>
</organism>
<dbReference type="AlphaFoldDB" id="A0A848RH43"/>